<dbReference type="EMBL" id="DWVS01000031">
    <property type="protein sequence ID" value="HJC86687.1"/>
    <property type="molecule type" value="Genomic_DNA"/>
</dbReference>
<evidence type="ECO:0000256" key="1">
    <source>
        <dbReference type="SAM" id="SignalP"/>
    </source>
</evidence>
<evidence type="ECO:0000313" key="3">
    <source>
        <dbReference type="Proteomes" id="UP000823922"/>
    </source>
</evidence>
<name>A0A9D2QJG1_9FIRM</name>
<evidence type="ECO:0000313" key="2">
    <source>
        <dbReference type="EMBL" id="HJC86687.1"/>
    </source>
</evidence>
<dbReference type="Proteomes" id="UP000823922">
    <property type="component" value="Unassembled WGS sequence"/>
</dbReference>
<gene>
    <name evidence="2" type="ORF">H9926_01550</name>
</gene>
<feature type="chain" id="PRO_5039611981" description="Lipoprotein" evidence="1">
    <location>
        <begin position="19"/>
        <end position="155"/>
    </location>
</feature>
<comment type="caution">
    <text evidence="2">The sequence shown here is derived from an EMBL/GenBank/DDBJ whole genome shotgun (WGS) entry which is preliminary data.</text>
</comment>
<dbReference type="PROSITE" id="PS51257">
    <property type="entry name" value="PROKAR_LIPOPROTEIN"/>
    <property type="match status" value="1"/>
</dbReference>
<feature type="signal peptide" evidence="1">
    <location>
        <begin position="1"/>
        <end position="18"/>
    </location>
</feature>
<dbReference type="AlphaFoldDB" id="A0A9D2QJG1"/>
<accession>A0A9D2QJG1</accession>
<protein>
    <recommendedName>
        <fullName evidence="4">Lipoprotein</fullName>
    </recommendedName>
</protein>
<reference evidence="2" key="1">
    <citation type="journal article" date="2021" name="PeerJ">
        <title>Extensive microbial diversity within the chicken gut microbiome revealed by metagenomics and culture.</title>
        <authorList>
            <person name="Gilroy R."/>
            <person name="Ravi A."/>
            <person name="Getino M."/>
            <person name="Pursley I."/>
            <person name="Horton D.L."/>
            <person name="Alikhan N.F."/>
            <person name="Baker D."/>
            <person name="Gharbi K."/>
            <person name="Hall N."/>
            <person name="Watson M."/>
            <person name="Adriaenssens E.M."/>
            <person name="Foster-Nyarko E."/>
            <person name="Jarju S."/>
            <person name="Secka A."/>
            <person name="Antonio M."/>
            <person name="Oren A."/>
            <person name="Chaudhuri R.R."/>
            <person name="La Ragione R."/>
            <person name="Hildebrand F."/>
            <person name="Pallen M.J."/>
        </authorList>
    </citation>
    <scope>NUCLEOTIDE SEQUENCE</scope>
    <source>
        <strain evidence="2">ChiBcec1-1630</strain>
    </source>
</reference>
<evidence type="ECO:0008006" key="4">
    <source>
        <dbReference type="Google" id="ProtNLM"/>
    </source>
</evidence>
<organism evidence="2 3">
    <name type="scientific">Candidatus Eisenbergiella intestinigallinarum</name>
    <dbReference type="NCBI Taxonomy" id="2838549"/>
    <lineage>
        <taxon>Bacteria</taxon>
        <taxon>Bacillati</taxon>
        <taxon>Bacillota</taxon>
        <taxon>Clostridia</taxon>
        <taxon>Lachnospirales</taxon>
        <taxon>Lachnospiraceae</taxon>
        <taxon>Eisenbergiella</taxon>
    </lineage>
</organism>
<sequence length="155" mass="16598">MKKWCVILAITLSAVLCACQQKTIQESRAESMEEAMEKSVEESNGAGITFSEAPEQDAPIPYGETVTFSGYQLQDGASVAVTVSMKIGDVLRGEEAYAVLLDNDPQLSPPDSIYNCTIRAGESAEGKAAFLHGVGKNEPLVFAGFEQVLRFSLAS</sequence>
<proteinExistence type="predicted"/>
<reference evidence="2" key="2">
    <citation type="submission" date="2021-04" db="EMBL/GenBank/DDBJ databases">
        <authorList>
            <person name="Gilroy R."/>
        </authorList>
    </citation>
    <scope>NUCLEOTIDE SEQUENCE</scope>
    <source>
        <strain evidence="2">ChiBcec1-1630</strain>
    </source>
</reference>
<keyword evidence="1" id="KW-0732">Signal</keyword>